<evidence type="ECO:0000256" key="1">
    <source>
        <dbReference type="ARBA" id="ARBA00005657"/>
    </source>
</evidence>
<keyword evidence="5" id="KW-1185">Reference proteome</keyword>
<reference evidence="4 5" key="1">
    <citation type="submission" date="2017-10" db="EMBL/GenBank/DDBJ databases">
        <title>Comparative genomics in systemic dimorphic fungi from Ajellomycetaceae.</title>
        <authorList>
            <person name="Munoz J.F."/>
            <person name="Mcewen J.G."/>
            <person name="Clay O.K."/>
            <person name="Cuomo C.A."/>
        </authorList>
    </citation>
    <scope>NUCLEOTIDE SEQUENCE [LARGE SCALE GENOMIC DNA]</scope>
    <source>
        <strain evidence="4 5">UAMH130</strain>
    </source>
</reference>
<dbReference type="Gene3D" id="2.40.50.140">
    <property type="entry name" value="Nucleic acid-binding proteins"/>
    <property type="match status" value="1"/>
</dbReference>
<protein>
    <submittedName>
        <fullName evidence="4">Ribosomal protein S12</fullName>
    </submittedName>
</protein>
<dbReference type="PRINTS" id="PR01034">
    <property type="entry name" value="RIBOSOMALS12"/>
</dbReference>
<evidence type="ECO:0000256" key="3">
    <source>
        <dbReference type="ARBA" id="ARBA00023274"/>
    </source>
</evidence>
<dbReference type="NCBIfam" id="TIGR00981">
    <property type="entry name" value="rpsL_bact"/>
    <property type="match status" value="1"/>
</dbReference>
<dbReference type="InterPro" id="IPR006032">
    <property type="entry name" value="Ribosomal_uS12"/>
</dbReference>
<name>A0A2B7WY52_9EURO</name>
<proteinExistence type="inferred from homology"/>
<dbReference type="Proteomes" id="UP000224080">
    <property type="component" value="Unassembled WGS sequence"/>
</dbReference>
<comment type="similarity">
    <text evidence="1">Belongs to the universal ribosomal protein uS12 family.</text>
</comment>
<dbReference type="InterPro" id="IPR005679">
    <property type="entry name" value="Ribosomal_uS12_bac"/>
</dbReference>
<keyword evidence="3" id="KW-0687">Ribonucleoprotein</keyword>
<gene>
    <name evidence="4" type="ORF">GX51_05180</name>
</gene>
<keyword evidence="2 4" id="KW-0689">Ribosomal protein</keyword>
<dbReference type="CDD" id="cd03368">
    <property type="entry name" value="Ribosomal_S12"/>
    <property type="match status" value="1"/>
</dbReference>
<dbReference type="InterPro" id="IPR012340">
    <property type="entry name" value="NA-bd_OB-fold"/>
</dbReference>
<dbReference type="FunFam" id="2.40.50.140:FF:000099">
    <property type="entry name" value="Ribosomal protein S12, mitochondrial"/>
    <property type="match status" value="1"/>
</dbReference>
<sequence>MSSRQTQPRQARPAVCRDQVRIFVSREQNSISTSKFPFSEQLLKCFTPAIQDRSTANSRQHRLIMPPSTPSVGAIRLLRHFATRPSPFSSPLSTSAKRTFSLLRRTPQTKPTVATITFPRPTSHRNINAPSTLSSQARKFSSTPCHNATLNQVRHGCRKGKRARKTTSPALVGRPQMKGVCLKTGITKPKKPNSGERKTARIRLTNGAVVTGYIPGEGHNIQQHSVVLIRGGRAQDCPGVRYHLVRGALDLTGVGNRITSRSKYGTKKPKSA</sequence>
<evidence type="ECO:0000256" key="2">
    <source>
        <dbReference type="ARBA" id="ARBA00022980"/>
    </source>
</evidence>
<dbReference type="PANTHER" id="PTHR11652">
    <property type="entry name" value="30S RIBOSOMAL PROTEIN S12 FAMILY MEMBER"/>
    <property type="match status" value="1"/>
</dbReference>
<comment type="caution">
    <text evidence="4">The sequence shown here is derived from an EMBL/GenBank/DDBJ whole genome shotgun (WGS) entry which is preliminary data.</text>
</comment>
<evidence type="ECO:0000313" key="5">
    <source>
        <dbReference type="Proteomes" id="UP000224080"/>
    </source>
</evidence>
<dbReference type="OrthoDB" id="361013at2759"/>
<dbReference type="EMBL" id="PDNC01000071">
    <property type="protein sequence ID" value="PGH01493.1"/>
    <property type="molecule type" value="Genomic_DNA"/>
</dbReference>
<evidence type="ECO:0000313" key="4">
    <source>
        <dbReference type="EMBL" id="PGH01493.1"/>
    </source>
</evidence>
<organism evidence="4 5">
    <name type="scientific">Blastomyces parvus</name>
    <dbReference type="NCBI Taxonomy" id="2060905"/>
    <lineage>
        <taxon>Eukaryota</taxon>
        <taxon>Fungi</taxon>
        <taxon>Dikarya</taxon>
        <taxon>Ascomycota</taxon>
        <taxon>Pezizomycotina</taxon>
        <taxon>Eurotiomycetes</taxon>
        <taxon>Eurotiomycetidae</taxon>
        <taxon>Onygenales</taxon>
        <taxon>Ajellomycetaceae</taxon>
        <taxon>Blastomyces</taxon>
    </lineage>
</organism>
<dbReference type="GO" id="GO:0015935">
    <property type="term" value="C:small ribosomal subunit"/>
    <property type="evidence" value="ECO:0007669"/>
    <property type="project" value="InterPro"/>
</dbReference>
<dbReference type="GO" id="GO:0006412">
    <property type="term" value="P:translation"/>
    <property type="evidence" value="ECO:0007669"/>
    <property type="project" value="InterPro"/>
</dbReference>
<dbReference type="Pfam" id="PF00164">
    <property type="entry name" value="Ribosom_S12_S23"/>
    <property type="match status" value="1"/>
</dbReference>
<dbReference type="STRING" id="2060905.A0A2B7WY52"/>
<dbReference type="AlphaFoldDB" id="A0A2B7WY52"/>
<accession>A0A2B7WY52</accession>
<dbReference type="SUPFAM" id="SSF50249">
    <property type="entry name" value="Nucleic acid-binding proteins"/>
    <property type="match status" value="1"/>
</dbReference>
<dbReference type="GO" id="GO:0003735">
    <property type="term" value="F:structural constituent of ribosome"/>
    <property type="evidence" value="ECO:0007669"/>
    <property type="project" value="InterPro"/>
</dbReference>